<accession>A0A2I1GXJ2</accession>
<dbReference type="EMBL" id="LLXI01001005">
    <property type="protein sequence ID" value="PKY51341.1"/>
    <property type="molecule type" value="Genomic_DNA"/>
</dbReference>
<comment type="caution">
    <text evidence="2">The sequence shown here is derived from an EMBL/GenBank/DDBJ whole genome shotgun (WGS) entry which is preliminary data.</text>
</comment>
<evidence type="ECO:0000313" key="3">
    <source>
        <dbReference type="Proteomes" id="UP000234323"/>
    </source>
</evidence>
<evidence type="ECO:0000313" key="2">
    <source>
        <dbReference type="EMBL" id="PKY51341.1"/>
    </source>
</evidence>
<proteinExistence type="predicted"/>
<keyword evidence="1" id="KW-0812">Transmembrane</keyword>
<protein>
    <submittedName>
        <fullName evidence="2">Uncharacterized protein</fullName>
    </submittedName>
</protein>
<feature type="transmembrane region" description="Helical" evidence="1">
    <location>
        <begin position="20"/>
        <end position="43"/>
    </location>
</feature>
<evidence type="ECO:0000256" key="1">
    <source>
        <dbReference type="SAM" id="Phobius"/>
    </source>
</evidence>
<keyword evidence="1" id="KW-0472">Membrane</keyword>
<keyword evidence="1" id="KW-1133">Transmembrane helix</keyword>
<dbReference type="AlphaFoldDB" id="A0A2I1GXJ2"/>
<name>A0A2I1GXJ2_9GLOM</name>
<gene>
    <name evidence="2" type="ORF">RhiirA4_407350</name>
</gene>
<organism evidence="2 3">
    <name type="scientific">Rhizophagus irregularis</name>
    <dbReference type="NCBI Taxonomy" id="588596"/>
    <lineage>
        <taxon>Eukaryota</taxon>
        <taxon>Fungi</taxon>
        <taxon>Fungi incertae sedis</taxon>
        <taxon>Mucoromycota</taxon>
        <taxon>Glomeromycotina</taxon>
        <taxon>Glomeromycetes</taxon>
        <taxon>Glomerales</taxon>
        <taxon>Glomeraceae</taxon>
        <taxon>Rhizophagus</taxon>
    </lineage>
</organism>
<dbReference type="Proteomes" id="UP000234323">
    <property type="component" value="Unassembled WGS sequence"/>
</dbReference>
<reference evidence="2 3" key="1">
    <citation type="submission" date="2015-10" db="EMBL/GenBank/DDBJ databases">
        <title>Genome analyses suggest a sexual origin of heterokaryosis in a supposedly ancient asexual fungus.</title>
        <authorList>
            <person name="Ropars J."/>
            <person name="Sedzielewska K."/>
            <person name="Noel J."/>
            <person name="Charron P."/>
            <person name="Farinelli L."/>
            <person name="Marton T."/>
            <person name="Kruger M."/>
            <person name="Pelin A."/>
            <person name="Brachmann A."/>
            <person name="Corradi N."/>
        </authorList>
    </citation>
    <scope>NUCLEOTIDE SEQUENCE [LARGE SCALE GENOMIC DNA]</scope>
    <source>
        <strain evidence="2 3">A4</strain>
    </source>
</reference>
<sequence length="67" mass="7589">MNLTTRNNKTRIISDILPKFLAPYFFAGRFAELLSVLYALYLVTVVRGKIKGTIAEDTVRKMIIAIV</sequence>
<keyword evidence="3" id="KW-1185">Reference proteome</keyword>